<dbReference type="RefSeq" id="WP_386430434.1">
    <property type="nucleotide sequence ID" value="NZ_JBHSBB010000012.1"/>
</dbReference>
<comment type="caution">
    <text evidence="2">The sequence shown here is derived from an EMBL/GenBank/DDBJ whole genome shotgun (WGS) entry which is preliminary data.</text>
</comment>
<evidence type="ECO:0000313" key="3">
    <source>
        <dbReference type="Proteomes" id="UP001595765"/>
    </source>
</evidence>
<dbReference type="EMBL" id="JBHSBB010000012">
    <property type="protein sequence ID" value="MFC4033341.1"/>
    <property type="molecule type" value="Genomic_DNA"/>
</dbReference>
<gene>
    <name evidence="2" type="ORF">ACFO3J_17860</name>
</gene>
<sequence length="324" mass="34577">MSTDEQHRLPGHPGGTAGCPELAALTAAREVAPPSATALADVRAVLRAAVEREEEAAVVPATRPRLRGPRRWIVTGAAAAAVATGLAVLPVVDFGGGGTAADASAAAFLDETAQHAATGVQHSGKYWRVFTASLVPGTAEVRDVMFVDREKARDRILNPNKAGMITSWYSEYRGQWRWGTGRAVVTWDQLNQLPTSTAALRTRLTGTDFGETVRTVTDLLATSPASPKLRAALYRVLATTPGIRLDGAARDSRGRKGTSISVTYNEQFGPATARATEQLLIDPRTGVLLQEHLKIVTYPKGSQGRVQHLSTTTYLSSGWVDKLS</sequence>
<reference evidence="3" key="1">
    <citation type="journal article" date="2019" name="Int. J. Syst. Evol. Microbiol.">
        <title>The Global Catalogue of Microorganisms (GCM) 10K type strain sequencing project: providing services to taxonomists for standard genome sequencing and annotation.</title>
        <authorList>
            <consortium name="The Broad Institute Genomics Platform"/>
            <consortium name="The Broad Institute Genome Sequencing Center for Infectious Disease"/>
            <person name="Wu L."/>
            <person name="Ma J."/>
        </authorList>
    </citation>
    <scope>NUCLEOTIDE SEQUENCE [LARGE SCALE GENOMIC DNA]</scope>
    <source>
        <strain evidence="3">CGMCC 4.7237</strain>
    </source>
</reference>
<keyword evidence="1" id="KW-0812">Transmembrane</keyword>
<protein>
    <recommendedName>
        <fullName evidence="4">CU044_5270 family protein</fullName>
    </recommendedName>
</protein>
<feature type="transmembrane region" description="Helical" evidence="1">
    <location>
        <begin position="72"/>
        <end position="92"/>
    </location>
</feature>
<evidence type="ECO:0000313" key="2">
    <source>
        <dbReference type="EMBL" id="MFC4033341.1"/>
    </source>
</evidence>
<evidence type="ECO:0008006" key="4">
    <source>
        <dbReference type="Google" id="ProtNLM"/>
    </source>
</evidence>
<name>A0ABV8HR31_9ACTN</name>
<keyword evidence="1" id="KW-1133">Transmembrane helix</keyword>
<keyword evidence="1" id="KW-0472">Membrane</keyword>
<accession>A0ABV8HR31</accession>
<keyword evidence="3" id="KW-1185">Reference proteome</keyword>
<organism evidence="2 3">
    <name type="scientific">Streptomyces polygonati</name>
    <dbReference type="NCBI Taxonomy" id="1617087"/>
    <lineage>
        <taxon>Bacteria</taxon>
        <taxon>Bacillati</taxon>
        <taxon>Actinomycetota</taxon>
        <taxon>Actinomycetes</taxon>
        <taxon>Kitasatosporales</taxon>
        <taxon>Streptomycetaceae</taxon>
        <taxon>Streptomyces</taxon>
    </lineage>
</organism>
<evidence type="ECO:0000256" key="1">
    <source>
        <dbReference type="SAM" id="Phobius"/>
    </source>
</evidence>
<dbReference type="Proteomes" id="UP001595765">
    <property type="component" value="Unassembled WGS sequence"/>
</dbReference>
<proteinExistence type="predicted"/>